<keyword evidence="3 4" id="KW-0443">Lipid metabolism</keyword>
<evidence type="ECO:0000256" key="2">
    <source>
        <dbReference type="ARBA" id="ARBA00022963"/>
    </source>
</evidence>
<proteinExistence type="predicted"/>
<dbReference type="Proteomes" id="UP000049127">
    <property type="component" value="Unassembled WGS sequence"/>
</dbReference>
<dbReference type="GO" id="GO:0016787">
    <property type="term" value="F:hydrolase activity"/>
    <property type="evidence" value="ECO:0007669"/>
    <property type="project" value="UniProtKB-UniRule"/>
</dbReference>
<evidence type="ECO:0000256" key="3">
    <source>
        <dbReference type="ARBA" id="ARBA00023098"/>
    </source>
</evidence>
<dbReference type="InterPro" id="IPR037483">
    <property type="entry name" value="YjjU-like"/>
</dbReference>
<feature type="short sequence motif" description="GXGXXG" evidence="4">
    <location>
        <begin position="10"/>
        <end position="15"/>
    </location>
</feature>
<feature type="active site" description="Proton acceptor" evidence="4">
    <location>
        <position position="159"/>
    </location>
</feature>
<evidence type="ECO:0000259" key="5">
    <source>
        <dbReference type="PROSITE" id="PS51635"/>
    </source>
</evidence>
<feature type="active site" description="Nucleophile" evidence="4">
    <location>
        <position position="39"/>
    </location>
</feature>
<reference evidence="6 7" key="1">
    <citation type="submission" date="2015-01" db="EMBL/GenBank/DDBJ databases">
        <authorList>
            <person name="Aslett A.Martin."/>
            <person name="De Silva Nishadi"/>
        </authorList>
    </citation>
    <scope>NUCLEOTIDE SEQUENCE [LARGE SCALE GENOMIC DNA]</scope>
    <source>
        <strain evidence="6 7">R28058</strain>
    </source>
</reference>
<dbReference type="InterPro" id="IPR045943">
    <property type="entry name" value="DUF6363"/>
</dbReference>
<dbReference type="PROSITE" id="PS51635">
    <property type="entry name" value="PNPLA"/>
    <property type="match status" value="1"/>
</dbReference>
<sequence>MNKIGLILEGGGMRGIYTAGVLDFFIEKDIEVDIAIGVSAGSCHASSYLSKQYKRAFHATIDYINDKNYISLRNLIKTGSIFGMEFMFDTIPNKLNIYDHEAFNKSKSKFVVVTTNCETGNPEYFELTDLKKEITYMQASCSIPMFANIVEIDVYKLVDGGVADSIPIEYALNQGYKKNIVVLTRDKTYKKSKQKFTSIVKRKYKKYPKLVKAIENRHINYNKSLELVSNLEAKGDVLVIRPKNPVKVSQVEKNIDKLTALYNEGYNDAKELYSDILNFINPSHSQI</sequence>
<accession>A0A0C7RA61</accession>
<dbReference type="CDD" id="cd07208">
    <property type="entry name" value="Pat_hypo_Ecoli_yjju_like"/>
    <property type="match status" value="1"/>
</dbReference>
<dbReference type="OrthoDB" id="9802424at2"/>
<protein>
    <submittedName>
        <fullName evidence="6">Patatin-like phospholipase</fullName>
    </submittedName>
</protein>
<evidence type="ECO:0000313" key="6">
    <source>
        <dbReference type="EMBL" id="CEQ04879.1"/>
    </source>
</evidence>
<dbReference type="RefSeq" id="WP_055342921.1">
    <property type="nucleotide sequence ID" value="NZ_CEKZ01000022.1"/>
</dbReference>
<keyword evidence="2 4" id="KW-0442">Lipid degradation</keyword>
<gene>
    <name evidence="6" type="primary">rssA_2</name>
    <name evidence="6" type="ORF">R28058_25961</name>
</gene>
<keyword evidence="1 4" id="KW-0378">Hydrolase</keyword>
<organism evidence="6 7">
    <name type="scientific">Paraclostridium sordellii</name>
    <name type="common">Clostridium sordellii</name>
    <dbReference type="NCBI Taxonomy" id="1505"/>
    <lineage>
        <taxon>Bacteria</taxon>
        <taxon>Bacillati</taxon>
        <taxon>Bacillota</taxon>
        <taxon>Clostridia</taxon>
        <taxon>Peptostreptococcales</taxon>
        <taxon>Peptostreptococcaceae</taxon>
        <taxon>Paraclostridium</taxon>
    </lineage>
</organism>
<dbReference type="PANTHER" id="PTHR14226">
    <property type="entry name" value="NEUROPATHY TARGET ESTERASE/SWISS CHEESE D.MELANOGASTER"/>
    <property type="match status" value="1"/>
</dbReference>
<feature type="short sequence motif" description="DGA/G" evidence="4">
    <location>
        <begin position="159"/>
        <end position="161"/>
    </location>
</feature>
<dbReference type="Gene3D" id="3.40.1090.10">
    <property type="entry name" value="Cytosolic phospholipase A2 catalytic domain"/>
    <property type="match status" value="2"/>
</dbReference>
<evidence type="ECO:0000256" key="1">
    <source>
        <dbReference type="ARBA" id="ARBA00022801"/>
    </source>
</evidence>
<dbReference type="InterPro" id="IPR050301">
    <property type="entry name" value="NTE"/>
</dbReference>
<dbReference type="AlphaFoldDB" id="A0A0C7RA61"/>
<evidence type="ECO:0000256" key="4">
    <source>
        <dbReference type="PROSITE-ProRule" id="PRU01161"/>
    </source>
</evidence>
<dbReference type="InterPro" id="IPR002641">
    <property type="entry name" value="PNPLA_dom"/>
</dbReference>
<feature type="domain" description="PNPLA" evidence="5">
    <location>
        <begin position="6"/>
        <end position="172"/>
    </location>
</feature>
<dbReference type="GO" id="GO:0016042">
    <property type="term" value="P:lipid catabolic process"/>
    <property type="evidence" value="ECO:0007669"/>
    <property type="project" value="UniProtKB-UniRule"/>
</dbReference>
<feature type="short sequence motif" description="GXSXG" evidence="4">
    <location>
        <begin position="37"/>
        <end position="41"/>
    </location>
</feature>
<dbReference type="Pfam" id="PF01734">
    <property type="entry name" value="Patatin"/>
    <property type="match status" value="1"/>
</dbReference>
<dbReference type="PANTHER" id="PTHR14226:SF25">
    <property type="entry name" value="PHOSPHOESTERASE"/>
    <property type="match status" value="1"/>
</dbReference>
<dbReference type="InterPro" id="IPR016035">
    <property type="entry name" value="Acyl_Trfase/lysoPLipase"/>
</dbReference>
<evidence type="ECO:0000313" key="7">
    <source>
        <dbReference type="Proteomes" id="UP000049127"/>
    </source>
</evidence>
<name>A0A0C7RA61_PARSO</name>
<dbReference type="SUPFAM" id="SSF52151">
    <property type="entry name" value="FabD/lysophospholipase-like"/>
    <property type="match status" value="1"/>
</dbReference>
<dbReference type="EMBL" id="CEKZ01000022">
    <property type="protein sequence ID" value="CEQ04879.1"/>
    <property type="molecule type" value="Genomic_DNA"/>
</dbReference>
<dbReference type="Pfam" id="PF19890">
    <property type="entry name" value="DUF6363"/>
    <property type="match status" value="1"/>
</dbReference>